<reference evidence="2" key="1">
    <citation type="submission" date="2023-07" db="EMBL/GenBank/DDBJ databases">
        <title>Chromosome-level Genome Assembly of Striped Snakehead (Channa striata).</title>
        <authorList>
            <person name="Liu H."/>
        </authorList>
    </citation>
    <scope>NUCLEOTIDE SEQUENCE</scope>
    <source>
        <strain evidence="2">Gz</strain>
        <tissue evidence="2">Muscle</tissue>
    </source>
</reference>
<comment type="caution">
    <text evidence="2">The sequence shown here is derived from an EMBL/GenBank/DDBJ whole genome shotgun (WGS) entry which is preliminary data.</text>
</comment>
<accession>A0AA88MTD6</accession>
<dbReference type="EMBL" id="JAUPFM010000008">
    <property type="protein sequence ID" value="KAK2844089.1"/>
    <property type="molecule type" value="Genomic_DNA"/>
</dbReference>
<organism evidence="2 3">
    <name type="scientific">Channa striata</name>
    <name type="common">Snakehead murrel</name>
    <name type="synonym">Ophicephalus striatus</name>
    <dbReference type="NCBI Taxonomy" id="64152"/>
    <lineage>
        <taxon>Eukaryota</taxon>
        <taxon>Metazoa</taxon>
        <taxon>Chordata</taxon>
        <taxon>Craniata</taxon>
        <taxon>Vertebrata</taxon>
        <taxon>Euteleostomi</taxon>
        <taxon>Actinopterygii</taxon>
        <taxon>Neopterygii</taxon>
        <taxon>Teleostei</taxon>
        <taxon>Neoteleostei</taxon>
        <taxon>Acanthomorphata</taxon>
        <taxon>Anabantaria</taxon>
        <taxon>Anabantiformes</taxon>
        <taxon>Channoidei</taxon>
        <taxon>Channidae</taxon>
        <taxon>Channa</taxon>
    </lineage>
</organism>
<evidence type="ECO:0000313" key="2">
    <source>
        <dbReference type="EMBL" id="KAK2844089.1"/>
    </source>
</evidence>
<feature type="compositionally biased region" description="Basic residues" evidence="1">
    <location>
        <begin position="17"/>
        <end position="31"/>
    </location>
</feature>
<evidence type="ECO:0000313" key="3">
    <source>
        <dbReference type="Proteomes" id="UP001187415"/>
    </source>
</evidence>
<sequence length="263" mass="28726">MDVQLAICCGLAARARKPPPVHPKKPHRKNGIFKMPGPRTAVASPGTSSAQTLSFRDFQWDLQKTSSNGTMTPCSAFVVVQNETTRVEVATACLTHWPKIITLPYLRPSPQAVLLHSKQGAHYQTASLEADPQSPSRLCQFLGIKVLDPERPPLRPATPVYNGPPPRWSWPLSTGRIEGTATYLTLAVEGSALQVVIDLSLEDRRSSRLSLMHSTDAPQLETFFLSVFLFSGPGEEGEAPVRGGELHSQGQCTPKALVTEKPW</sequence>
<dbReference type="AlphaFoldDB" id="A0AA88MTD6"/>
<keyword evidence="3" id="KW-1185">Reference proteome</keyword>
<protein>
    <submittedName>
        <fullName evidence="2">Uncharacterized protein</fullName>
    </submittedName>
</protein>
<gene>
    <name evidence="2" type="ORF">Q5P01_010748</name>
</gene>
<name>A0AA88MTD6_CHASR</name>
<dbReference type="Proteomes" id="UP001187415">
    <property type="component" value="Unassembled WGS sequence"/>
</dbReference>
<proteinExistence type="predicted"/>
<evidence type="ECO:0000256" key="1">
    <source>
        <dbReference type="SAM" id="MobiDB-lite"/>
    </source>
</evidence>
<feature type="region of interest" description="Disordered" evidence="1">
    <location>
        <begin position="17"/>
        <end position="48"/>
    </location>
</feature>